<dbReference type="Pfam" id="PF00929">
    <property type="entry name" value="RNase_T"/>
    <property type="match status" value="1"/>
</dbReference>
<evidence type="ECO:0000256" key="1">
    <source>
        <dbReference type="ARBA" id="ARBA00022722"/>
    </source>
</evidence>
<dbReference type="SMART" id="SM00479">
    <property type="entry name" value="EXOIII"/>
    <property type="match status" value="1"/>
</dbReference>
<evidence type="ECO:0000256" key="3">
    <source>
        <dbReference type="ARBA" id="ARBA00022839"/>
    </source>
</evidence>
<dbReference type="InterPro" id="IPR036397">
    <property type="entry name" value="RNaseH_sf"/>
</dbReference>
<comment type="caution">
    <text evidence="5">The sequence shown here is derived from an EMBL/GenBank/DDBJ whole genome shotgun (WGS) entry which is preliminary data.</text>
</comment>
<dbReference type="InterPro" id="IPR012337">
    <property type="entry name" value="RNaseH-like_sf"/>
</dbReference>
<evidence type="ECO:0000256" key="2">
    <source>
        <dbReference type="ARBA" id="ARBA00022801"/>
    </source>
</evidence>
<name>A0ABS1D9E3_9PROT</name>
<accession>A0ABS1D9E3</accession>
<keyword evidence="1" id="KW-0540">Nuclease</keyword>
<dbReference type="EMBL" id="NRRL01000001">
    <property type="protein sequence ID" value="MBK1666596.1"/>
    <property type="molecule type" value="Genomic_DNA"/>
</dbReference>
<protein>
    <recommendedName>
        <fullName evidence="4">Exonuclease domain-containing protein</fullName>
    </recommendedName>
</protein>
<dbReference type="InterPro" id="IPR013520">
    <property type="entry name" value="Ribonucl_H"/>
</dbReference>
<sequence length="195" mass="21392">MTANVRYDKALALDLEMTCWHDDCPPPGQAAEIIEIGLAEADLRALRVTRRESFLCQPAQSEVTAYCTQLTGLTRERLMREGRPLAETLNRIAKTWGGRSRPVFVWGDDLAELTRQAREQHARTDLFPVGHDLSGMVRAISQAQPGGPLGSGSGISVEDALAMLGLAFEGRPHSGVDDAANTARILIELTRRVWT</sequence>
<dbReference type="Proteomes" id="UP001296873">
    <property type="component" value="Unassembled WGS sequence"/>
</dbReference>
<feature type="domain" description="Exonuclease" evidence="4">
    <location>
        <begin position="9"/>
        <end position="195"/>
    </location>
</feature>
<evidence type="ECO:0000313" key="5">
    <source>
        <dbReference type="EMBL" id="MBK1666596.1"/>
    </source>
</evidence>
<evidence type="ECO:0000313" key="6">
    <source>
        <dbReference type="Proteomes" id="UP001296873"/>
    </source>
</evidence>
<dbReference type="InterPro" id="IPR047201">
    <property type="entry name" value="ERI-1_3'hExo-like"/>
</dbReference>
<dbReference type="RefSeq" id="WP_200338646.1">
    <property type="nucleotide sequence ID" value="NZ_NRRL01000001.1"/>
</dbReference>
<dbReference type="CDD" id="cd06133">
    <property type="entry name" value="ERI-1_3'hExo_like"/>
    <property type="match status" value="1"/>
</dbReference>
<dbReference type="InterPro" id="IPR051274">
    <property type="entry name" value="3-5_Exoribonuclease"/>
</dbReference>
<keyword evidence="2" id="KW-0378">Hydrolase</keyword>
<dbReference type="PANTHER" id="PTHR23044">
    <property type="entry name" value="3'-5' EXONUCLEASE ERI1-RELATED"/>
    <property type="match status" value="1"/>
</dbReference>
<keyword evidence="3" id="KW-0269">Exonuclease</keyword>
<dbReference type="SUPFAM" id="SSF53098">
    <property type="entry name" value="Ribonuclease H-like"/>
    <property type="match status" value="1"/>
</dbReference>
<dbReference type="Gene3D" id="3.30.420.10">
    <property type="entry name" value="Ribonuclease H-like superfamily/Ribonuclease H"/>
    <property type="match status" value="1"/>
</dbReference>
<keyword evidence="6" id="KW-1185">Reference proteome</keyword>
<reference evidence="5 6" key="1">
    <citation type="journal article" date="2020" name="Microorganisms">
        <title>Osmotic Adaptation and Compatible Solute Biosynthesis of Phototrophic Bacteria as Revealed from Genome Analyses.</title>
        <authorList>
            <person name="Imhoff J.F."/>
            <person name="Rahn T."/>
            <person name="Kunzel S."/>
            <person name="Keller A."/>
            <person name="Neulinger S.C."/>
        </authorList>
    </citation>
    <scope>NUCLEOTIDE SEQUENCE [LARGE SCALE GENOMIC DNA]</scope>
    <source>
        <strain evidence="5 6">DSM 9895</strain>
    </source>
</reference>
<evidence type="ECO:0000259" key="4">
    <source>
        <dbReference type="SMART" id="SM00479"/>
    </source>
</evidence>
<dbReference type="PANTHER" id="PTHR23044:SF61">
    <property type="entry name" value="3'-5' EXORIBONUCLEASE 1-RELATED"/>
    <property type="match status" value="1"/>
</dbReference>
<gene>
    <name evidence="5" type="ORF">CKO28_00880</name>
</gene>
<proteinExistence type="predicted"/>
<organism evidence="5 6">
    <name type="scientific">Rhodovibrio sodomensis</name>
    <dbReference type="NCBI Taxonomy" id="1088"/>
    <lineage>
        <taxon>Bacteria</taxon>
        <taxon>Pseudomonadati</taxon>
        <taxon>Pseudomonadota</taxon>
        <taxon>Alphaproteobacteria</taxon>
        <taxon>Rhodospirillales</taxon>
        <taxon>Rhodovibrionaceae</taxon>
        <taxon>Rhodovibrio</taxon>
    </lineage>
</organism>